<proteinExistence type="predicted"/>
<evidence type="ECO:0000313" key="1">
    <source>
        <dbReference type="EMBL" id="POM66740.1"/>
    </source>
</evidence>
<name>A0A2P4XMF9_9STRA</name>
<organism evidence="1 2">
    <name type="scientific">Phytophthora palmivora</name>
    <dbReference type="NCBI Taxonomy" id="4796"/>
    <lineage>
        <taxon>Eukaryota</taxon>
        <taxon>Sar</taxon>
        <taxon>Stramenopiles</taxon>
        <taxon>Oomycota</taxon>
        <taxon>Peronosporomycetes</taxon>
        <taxon>Peronosporales</taxon>
        <taxon>Peronosporaceae</taxon>
        <taxon>Phytophthora</taxon>
    </lineage>
</organism>
<dbReference type="AlphaFoldDB" id="A0A2P4XMF9"/>
<gene>
    <name evidence="1" type="ORF">PHPALM_17345</name>
</gene>
<dbReference type="Proteomes" id="UP000237271">
    <property type="component" value="Unassembled WGS sequence"/>
</dbReference>
<keyword evidence="2" id="KW-1185">Reference proteome</keyword>
<dbReference type="EMBL" id="NCKW01009540">
    <property type="protein sequence ID" value="POM66740.1"/>
    <property type="molecule type" value="Genomic_DNA"/>
</dbReference>
<evidence type="ECO:0000313" key="2">
    <source>
        <dbReference type="Proteomes" id="UP000237271"/>
    </source>
</evidence>
<accession>A0A2P4XMF9</accession>
<comment type="caution">
    <text evidence="1">The sequence shown here is derived from an EMBL/GenBank/DDBJ whole genome shotgun (WGS) entry which is preliminary data.</text>
</comment>
<sequence>MLDRVARITGVSDARRRTRSVKEVRNTCDGLTQRWIFDRGAWNISTTNQEFDNLFKANQEDHKQSISGYGTETNVKAVDFKPFNVKTQEKIASV</sequence>
<protein>
    <submittedName>
        <fullName evidence="1">Uncharacterized protein</fullName>
    </submittedName>
</protein>
<reference evidence="1 2" key="1">
    <citation type="journal article" date="2017" name="Genome Biol. Evol.">
        <title>Phytophthora megakarya and P. palmivora, closely related causal agents of cacao black pod rot, underwent increases in genome sizes and gene numbers by different mechanisms.</title>
        <authorList>
            <person name="Ali S.S."/>
            <person name="Shao J."/>
            <person name="Lary D.J."/>
            <person name="Kronmiller B."/>
            <person name="Shen D."/>
            <person name="Strem M.D."/>
            <person name="Amoako-Attah I."/>
            <person name="Akrofi A.Y."/>
            <person name="Begoude B.A."/>
            <person name="Ten Hoopen G.M."/>
            <person name="Coulibaly K."/>
            <person name="Kebe B.I."/>
            <person name="Melnick R.L."/>
            <person name="Guiltinan M.J."/>
            <person name="Tyler B.M."/>
            <person name="Meinhardt L.W."/>
            <person name="Bailey B.A."/>
        </authorList>
    </citation>
    <scope>NUCLEOTIDE SEQUENCE [LARGE SCALE GENOMIC DNA]</scope>
    <source>
        <strain evidence="2">sbr112.9</strain>
    </source>
</reference>